<comment type="function">
    <text evidence="2">Involved in the biosynthesis of a nickel-pincer cofactor ((SCS)Ni(II) pincer complex). Binds Ni(2+), and functions in nickel delivery to pyridinium-3,5-bisthiocarboxylic acid mononucleotide (P2TMN), to form the mature cofactor. Is thus probably required for the activation of nickel-pincer cofactor-dependent enzymes.</text>
</comment>
<evidence type="ECO:0000256" key="2">
    <source>
        <dbReference type="HAMAP-Rule" id="MF_01074"/>
    </source>
</evidence>
<keyword evidence="4" id="KW-1185">Reference proteome</keyword>
<dbReference type="EMBL" id="JBEDNQ010000005">
    <property type="protein sequence ID" value="MEQ3551404.1"/>
    <property type="molecule type" value="Genomic_DNA"/>
</dbReference>
<dbReference type="Proteomes" id="UP001494902">
    <property type="component" value="Unassembled WGS sequence"/>
</dbReference>
<dbReference type="HAMAP" id="MF_01074">
    <property type="entry name" value="LarC"/>
    <property type="match status" value="1"/>
</dbReference>
<dbReference type="Gene3D" id="3.30.70.1380">
    <property type="entry name" value="Transcriptional regulatory protein pf0864 domain like"/>
    <property type="match status" value="1"/>
</dbReference>
<dbReference type="EC" id="4.99.1.12" evidence="2"/>
<comment type="catalytic activity">
    <reaction evidence="2">
        <text>Ni(II)-pyridinium-3,5-bisthiocarboxylate mononucleotide = pyridinium-3,5-bisthiocarboxylate mononucleotide + Ni(2+)</text>
        <dbReference type="Rhea" id="RHEA:54784"/>
        <dbReference type="ChEBI" id="CHEBI:49786"/>
        <dbReference type="ChEBI" id="CHEBI:137372"/>
        <dbReference type="ChEBI" id="CHEBI:137373"/>
        <dbReference type="EC" id="4.99.1.12"/>
    </reaction>
</comment>
<dbReference type="RefSeq" id="WP_349298484.1">
    <property type="nucleotide sequence ID" value="NZ_JBEDNQ010000005.1"/>
</dbReference>
<dbReference type="GO" id="GO:0016829">
    <property type="term" value="F:lyase activity"/>
    <property type="evidence" value="ECO:0007669"/>
    <property type="project" value="UniProtKB-KW"/>
</dbReference>
<accession>A0ABV1KBY5</accession>
<proteinExistence type="inferred from homology"/>
<dbReference type="InterPro" id="IPR002822">
    <property type="entry name" value="Ni_insertion"/>
</dbReference>
<dbReference type="NCBIfam" id="TIGR00299">
    <property type="entry name" value="nickel pincer cofactor biosynthesis protein LarC"/>
    <property type="match status" value="1"/>
</dbReference>
<keyword evidence="2 3" id="KW-0456">Lyase</keyword>
<protein>
    <recommendedName>
        <fullName evidence="2">Pyridinium-3,5-bisthiocarboxylic acid mononucleotide nickel insertion protein</fullName>
        <shortName evidence="2">P2TMN nickel insertion protein</shortName>
        <ecNumber evidence="2">4.99.1.12</ecNumber>
    </recommendedName>
    <alternativeName>
        <fullName evidence="2">Nickel-pincer cofactor biosynthesis protein LarC</fullName>
    </alternativeName>
</protein>
<evidence type="ECO:0000313" key="4">
    <source>
        <dbReference type="Proteomes" id="UP001494902"/>
    </source>
</evidence>
<gene>
    <name evidence="2 3" type="primary">larC</name>
    <name evidence="3" type="ORF">WIS52_13080</name>
</gene>
<dbReference type="Gene3D" id="3.10.20.300">
    <property type="entry name" value="mk0293 like domain"/>
    <property type="match status" value="1"/>
</dbReference>
<dbReference type="PANTHER" id="PTHR36566:SF1">
    <property type="entry name" value="PYRIDINIUM-3,5-BISTHIOCARBOXYLIC ACID MONONUCLEOTIDE NICKEL INSERTION PROTEIN"/>
    <property type="match status" value="1"/>
</dbReference>
<dbReference type="PANTHER" id="PTHR36566">
    <property type="entry name" value="NICKEL INSERTION PROTEIN-RELATED"/>
    <property type="match status" value="1"/>
</dbReference>
<dbReference type="Pfam" id="PF01969">
    <property type="entry name" value="Ni_insertion"/>
    <property type="match status" value="1"/>
</dbReference>
<comment type="caution">
    <text evidence="3">The sequence shown here is derived from an EMBL/GenBank/DDBJ whole genome shotgun (WGS) entry which is preliminary data.</text>
</comment>
<name>A0ABV1KBY5_9PSEU</name>
<evidence type="ECO:0000313" key="3">
    <source>
        <dbReference type="EMBL" id="MEQ3551404.1"/>
    </source>
</evidence>
<comment type="similarity">
    <text evidence="2">Belongs to the LarC family.</text>
</comment>
<reference evidence="3 4" key="1">
    <citation type="submission" date="2024-03" db="EMBL/GenBank/DDBJ databases">
        <title>Draft genome sequence of Pseudonocardia nematodicida JCM 31783.</title>
        <authorList>
            <person name="Butdee W."/>
            <person name="Duangmal K."/>
        </authorList>
    </citation>
    <scope>NUCLEOTIDE SEQUENCE [LARGE SCALE GENOMIC DNA]</scope>
    <source>
        <strain evidence="3 4">JCM 31783</strain>
    </source>
</reference>
<organism evidence="3 4">
    <name type="scientific">Pseudonocardia nematodicida</name>
    <dbReference type="NCBI Taxonomy" id="1206997"/>
    <lineage>
        <taxon>Bacteria</taxon>
        <taxon>Bacillati</taxon>
        <taxon>Actinomycetota</taxon>
        <taxon>Actinomycetes</taxon>
        <taxon>Pseudonocardiales</taxon>
        <taxon>Pseudonocardiaceae</taxon>
        <taxon>Pseudonocardia</taxon>
    </lineage>
</organism>
<keyword evidence="1 2" id="KW-0533">Nickel</keyword>
<evidence type="ECO:0000256" key="1">
    <source>
        <dbReference type="ARBA" id="ARBA00022596"/>
    </source>
</evidence>
<sequence>MRGAWIDASAGVAGDMLLGALLDAGADPAAVRRQVVALLPDEVAIDVGTVQRAGLRATRATVRSTAEDHSHRSWSGIRESIVDADLAPVVRDSALRVFGLLADAEARVHGVPAGEVHFHEVGAWDSIADVVGTCAAVADLGLSTITAGPVALGSGRVRSAHGEIPVPVPAVLELSRGWQVSGSGDGELATPTGMALLRGLAASCTTMPPMTVAATGYGAGSRDTSGRPNVVRVVVGEPVDAPAGTDMTVLETNVDDMDPRLWPGVLAALLDRGAADAWLTPILMKKGRPAHTLHVLAAPELAGPLRAFVLRATSTLGVRETPVHRHALGRTWVPVPIDGAQIRIKLGTEGERIVHVAPEFDDVAALAAERGLPARRVLEAAVAAAESAGLRPGEPVPVRSER</sequence>